<dbReference type="PRINTS" id="PR00080">
    <property type="entry name" value="SDRFAMILY"/>
</dbReference>
<evidence type="ECO:0000313" key="4">
    <source>
        <dbReference type="Proteomes" id="UP001155882"/>
    </source>
</evidence>
<keyword evidence="2" id="KW-0560">Oxidoreductase</keyword>
<gene>
    <name evidence="3" type="ORF">KYI77_19150</name>
</gene>
<dbReference type="PANTHER" id="PTHR24321">
    <property type="entry name" value="DEHYDROGENASES, SHORT CHAIN"/>
    <property type="match status" value="1"/>
</dbReference>
<accession>A0AAE3CYJ4</accession>
<dbReference type="Gene3D" id="3.40.50.720">
    <property type="entry name" value="NAD(P)-binding Rossmann-like Domain"/>
    <property type="match status" value="1"/>
</dbReference>
<dbReference type="Pfam" id="PF13561">
    <property type="entry name" value="adh_short_C2"/>
    <property type="match status" value="1"/>
</dbReference>
<dbReference type="Proteomes" id="UP001155882">
    <property type="component" value="Unassembled WGS sequence"/>
</dbReference>
<dbReference type="PANTHER" id="PTHR24321:SF8">
    <property type="entry name" value="ESTRADIOL 17-BETA-DEHYDROGENASE 8-RELATED"/>
    <property type="match status" value="1"/>
</dbReference>
<dbReference type="GO" id="GO:0016491">
    <property type="term" value="F:oxidoreductase activity"/>
    <property type="evidence" value="ECO:0007669"/>
    <property type="project" value="UniProtKB-KW"/>
</dbReference>
<evidence type="ECO:0000256" key="1">
    <source>
        <dbReference type="ARBA" id="ARBA00006484"/>
    </source>
</evidence>
<dbReference type="FunFam" id="3.40.50.720:FF:000084">
    <property type="entry name" value="Short-chain dehydrogenase reductase"/>
    <property type="match status" value="1"/>
</dbReference>
<dbReference type="AlphaFoldDB" id="A0AAE3CYJ4"/>
<organism evidence="3 4">
    <name type="scientific">Providencia rettgeri</name>
    <dbReference type="NCBI Taxonomy" id="587"/>
    <lineage>
        <taxon>Bacteria</taxon>
        <taxon>Pseudomonadati</taxon>
        <taxon>Pseudomonadota</taxon>
        <taxon>Gammaproteobacteria</taxon>
        <taxon>Enterobacterales</taxon>
        <taxon>Morganellaceae</taxon>
        <taxon>Providencia</taxon>
    </lineage>
</organism>
<dbReference type="InterPro" id="IPR020904">
    <property type="entry name" value="Sc_DH/Rdtase_CS"/>
</dbReference>
<comment type="caution">
    <text evidence="3">The sequence shown here is derived from an EMBL/GenBank/DDBJ whole genome shotgun (WGS) entry which is preliminary data.</text>
</comment>
<dbReference type="PROSITE" id="PS00061">
    <property type="entry name" value="ADH_SHORT"/>
    <property type="match status" value="1"/>
</dbReference>
<comment type="similarity">
    <text evidence="1">Belongs to the short-chain dehydrogenases/reductases (SDR) family.</text>
</comment>
<dbReference type="RefSeq" id="WP_110591947.1">
    <property type="nucleotide sequence ID" value="NZ_CP039844.1"/>
</dbReference>
<proteinExistence type="inferred from homology"/>
<reference evidence="3" key="1">
    <citation type="submission" date="2021-07" db="EMBL/GenBank/DDBJ databases">
        <authorList>
            <person name="Stanton E."/>
        </authorList>
    </citation>
    <scope>NUCLEOTIDE SEQUENCE</scope>
    <source>
        <strain evidence="3">2021EL-01139</strain>
    </source>
</reference>
<evidence type="ECO:0000313" key="3">
    <source>
        <dbReference type="EMBL" id="MBW3118561.1"/>
    </source>
</evidence>
<dbReference type="EMBL" id="JAHWLI010000087">
    <property type="protein sequence ID" value="MBW3118561.1"/>
    <property type="molecule type" value="Genomic_DNA"/>
</dbReference>
<dbReference type="InterPro" id="IPR036291">
    <property type="entry name" value="NAD(P)-bd_dom_sf"/>
</dbReference>
<dbReference type="CDD" id="cd05233">
    <property type="entry name" value="SDR_c"/>
    <property type="match status" value="1"/>
</dbReference>
<name>A0AAE3CYJ4_PRORE</name>
<dbReference type="InterPro" id="IPR002347">
    <property type="entry name" value="SDR_fam"/>
</dbReference>
<protein>
    <submittedName>
        <fullName evidence="3">SDR family oxidoreductase</fullName>
    </submittedName>
</protein>
<dbReference type="PRINTS" id="PR00081">
    <property type="entry name" value="GDHRDH"/>
</dbReference>
<evidence type="ECO:0000256" key="2">
    <source>
        <dbReference type="ARBA" id="ARBA00023002"/>
    </source>
</evidence>
<dbReference type="SUPFAM" id="SSF51735">
    <property type="entry name" value="NAD(P)-binding Rossmann-fold domains"/>
    <property type="match status" value="1"/>
</dbReference>
<sequence length="250" mass="26607">MGKFNQRVALVTGASTGVGFTIAQKLYSLGAITVITGRNEVALQQAAREIDPTGQRVYAIKMNVANAQDFKTTVEKIEQQYGVLHYLVNNAGTTGPHGVNIEDYPLEAWHEVIETDITGTFHGMKYSIPMILRSGGGAIVNLSACNGVTGIAGIAPYTAAKHAVLGLTRSAALENAQKGIRINAVGPGYIETPNISALPQETQQWMASTHPMGRMATRLEIANVVAFLLSEESSFITGAFIPIDGGYTAQ</sequence>